<name>A0A6P0GKV8_9ACTN</name>
<dbReference type="Gene3D" id="1.10.10.2840">
    <property type="entry name" value="PucR C-terminal helix-turn-helix domain"/>
    <property type="match status" value="1"/>
</dbReference>
<sequence>MYSLFPAGGAITCALDVNVAAVTVRRGQPRSRGGHVVPQQETFSPEVASALRGELTPVAEQTVAAIVVEVPSYAEAFRGPMGRKIEGAVELALGGFLELATGGADASRPVDPAIEGAYVLGRGEARTGRSMDALLSAYRVGARVAWRHLSERAVAAGMSAATLARFAELVFAYIDQLSAASASGHADQLAASGRVRRRHLERLAELLVTGAPPYELHVAAERADWTPPRTLTAVLLPEAGARDAMAVIDARTLQVGEDLPGAEPSTERAVLLVPDAEGFARAALLTSLTGRGAVVGPARPWQDARSSYSRALRALQLGLTPEGEAAVDTEVRLAELVLRADGEALTDLRAQVLAPLDDLGPGPREKLLETLRSWLLHHGRREQVAAELFVHPQTVRYRMGQLRDLYGKRLDDPQTVLELTLALGAR</sequence>
<dbReference type="InterPro" id="IPR042070">
    <property type="entry name" value="PucR_C-HTH_sf"/>
</dbReference>
<evidence type="ECO:0000313" key="3">
    <source>
        <dbReference type="EMBL" id="NEM07662.1"/>
    </source>
</evidence>
<dbReference type="InterPro" id="IPR051448">
    <property type="entry name" value="CdaR-like_regulators"/>
</dbReference>
<dbReference type="Pfam" id="PF25906">
    <property type="entry name" value="PucR-like_N"/>
    <property type="match status" value="1"/>
</dbReference>
<feature type="domain" description="PucR C-terminal helix-turn-helix" evidence="1">
    <location>
        <begin position="367"/>
        <end position="423"/>
    </location>
</feature>
<dbReference type="EMBL" id="JAAGWE010000029">
    <property type="protein sequence ID" value="NEM07662.1"/>
    <property type="molecule type" value="Genomic_DNA"/>
</dbReference>
<feature type="domain" description="PucR-like N-terminal" evidence="2">
    <location>
        <begin position="43"/>
        <end position="207"/>
    </location>
</feature>
<dbReference type="InterPro" id="IPR058663">
    <property type="entry name" value="PucR-like_N"/>
</dbReference>
<comment type="caution">
    <text evidence="3">The sequence shown here is derived from an EMBL/GenBank/DDBJ whole genome shotgun (WGS) entry which is preliminary data.</text>
</comment>
<protein>
    <submittedName>
        <fullName evidence="3">PucR family transcriptional regulator</fullName>
    </submittedName>
</protein>
<dbReference type="Pfam" id="PF13556">
    <property type="entry name" value="HTH_30"/>
    <property type="match status" value="1"/>
</dbReference>
<dbReference type="InterPro" id="IPR025736">
    <property type="entry name" value="PucR_C-HTH_dom"/>
</dbReference>
<gene>
    <name evidence="3" type="ORF">GCU54_16825</name>
</gene>
<proteinExistence type="predicted"/>
<organism evidence="3 4">
    <name type="scientific">Geodermatophilus normandii</name>
    <dbReference type="NCBI Taxonomy" id="1137989"/>
    <lineage>
        <taxon>Bacteria</taxon>
        <taxon>Bacillati</taxon>
        <taxon>Actinomycetota</taxon>
        <taxon>Actinomycetes</taxon>
        <taxon>Geodermatophilales</taxon>
        <taxon>Geodermatophilaceae</taxon>
        <taxon>Geodermatophilus</taxon>
    </lineage>
</organism>
<dbReference type="PANTHER" id="PTHR33744:SF1">
    <property type="entry name" value="DNA-BINDING TRANSCRIPTIONAL ACTIVATOR ADER"/>
    <property type="match status" value="1"/>
</dbReference>
<dbReference type="PANTHER" id="PTHR33744">
    <property type="entry name" value="CARBOHYDRATE DIACID REGULATOR"/>
    <property type="match status" value="1"/>
</dbReference>
<dbReference type="Proteomes" id="UP000471126">
    <property type="component" value="Unassembled WGS sequence"/>
</dbReference>
<dbReference type="AlphaFoldDB" id="A0A6P0GKV8"/>
<evidence type="ECO:0000313" key="4">
    <source>
        <dbReference type="Proteomes" id="UP000471126"/>
    </source>
</evidence>
<accession>A0A6P0GKV8</accession>
<evidence type="ECO:0000259" key="2">
    <source>
        <dbReference type="Pfam" id="PF25906"/>
    </source>
</evidence>
<reference evidence="3 4" key="1">
    <citation type="submission" date="2019-12" db="EMBL/GenBank/DDBJ databases">
        <title>WGS of CPCC 203550 I12A-02606.</title>
        <authorList>
            <person name="Jiang Z."/>
        </authorList>
    </citation>
    <scope>NUCLEOTIDE SEQUENCE [LARGE SCALE GENOMIC DNA]</scope>
    <source>
        <strain evidence="3 4">I12A-02606</strain>
    </source>
</reference>
<evidence type="ECO:0000259" key="1">
    <source>
        <dbReference type="Pfam" id="PF13556"/>
    </source>
</evidence>